<accession>A0A9J5XU22</accession>
<reference evidence="2 3" key="1">
    <citation type="submission" date="2020-09" db="EMBL/GenBank/DDBJ databases">
        <title>De no assembly of potato wild relative species, Solanum commersonii.</title>
        <authorList>
            <person name="Cho K."/>
        </authorList>
    </citation>
    <scope>NUCLEOTIDE SEQUENCE [LARGE SCALE GENOMIC DNA]</scope>
    <source>
        <strain evidence="2">LZ3.2</strain>
        <tissue evidence="2">Leaf</tissue>
    </source>
</reference>
<organism evidence="2 3">
    <name type="scientific">Solanum commersonii</name>
    <name type="common">Commerson's wild potato</name>
    <name type="synonym">Commerson's nightshade</name>
    <dbReference type="NCBI Taxonomy" id="4109"/>
    <lineage>
        <taxon>Eukaryota</taxon>
        <taxon>Viridiplantae</taxon>
        <taxon>Streptophyta</taxon>
        <taxon>Embryophyta</taxon>
        <taxon>Tracheophyta</taxon>
        <taxon>Spermatophyta</taxon>
        <taxon>Magnoliopsida</taxon>
        <taxon>eudicotyledons</taxon>
        <taxon>Gunneridae</taxon>
        <taxon>Pentapetalae</taxon>
        <taxon>asterids</taxon>
        <taxon>lamiids</taxon>
        <taxon>Solanales</taxon>
        <taxon>Solanaceae</taxon>
        <taxon>Solanoideae</taxon>
        <taxon>Solaneae</taxon>
        <taxon>Solanum</taxon>
    </lineage>
</organism>
<keyword evidence="3" id="KW-1185">Reference proteome</keyword>
<sequence length="241" mass="27430">MGKSAHFKGQTDLIAAKPPVLSIVRVLYSMDTFVNTLAMESIGLDGQTDHFKGQMSPKPDLSYEASRSGQANRPIFKIFGYSEFQHDFCLKFSWTFVKTLVIEPVGLDGQTNSFSKSNDPQSRQTGPFPRSKEPRAAGWSRWANRSIYKVKRSLEQVNTHFTDFLCAIVHKFSVIQNFDMNFVEFFHGRPLRSSSLSKLVLTRKSAHFQGQTSPRAVHEFLVIQNFDVIFADIFHGFLLRP</sequence>
<feature type="region of interest" description="Disordered" evidence="1">
    <location>
        <begin position="112"/>
        <end position="137"/>
    </location>
</feature>
<dbReference type="Proteomes" id="UP000824120">
    <property type="component" value="Chromosome 8"/>
</dbReference>
<protein>
    <submittedName>
        <fullName evidence="2">Uncharacterized protein</fullName>
    </submittedName>
</protein>
<name>A0A9J5XU22_SOLCO</name>
<feature type="compositionally biased region" description="Polar residues" evidence="1">
    <location>
        <begin position="112"/>
        <end position="125"/>
    </location>
</feature>
<evidence type="ECO:0000313" key="3">
    <source>
        <dbReference type="Proteomes" id="UP000824120"/>
    </source>
</evidence>
<evidence type="ECO:0000313" key="2">
    <source>
        <dbReference type="EMBL" id="KAG5591681.1"/>
    </source>
</evidence>
<evidence type="ECO:0000256" key="1">
    <source>
        <dbReference type="SAM" id="MobiDB-lite"/>
    </source>
</evidence>
<comment type="caution">
    <text evidence="2">The sequence shown here is derived from an EMBL/GenBank/DDBJ whole genome shotgun (WGS) entry which is preliminary data.</text>
</comment>
<dbReference type="EMBL" id="JACXVP010000008">
    <property type="protein sequence ID" value="KAG5591681.1"/>
    <property type="molecule type" value="Genomic_DNA"/>
</dbReference>
<gene>
    <name evidence="2" type="ORF">H5410_042195</name>
</gene>
<dbReference type="AlphaFoldDB" id="A0A9J5XU22"/>
<proteinExistence type="predicted"/>